<comment type="caution">
    <text evidence="2">The sequence shown here is derived from an EMBL/GenBank/DDBJ whole genome shotgun (WGS) entry which is preliminary data.</text>
</comment>
<dbReference type="EMBL" id="AODF01000076">
    <property type="protein sequence ID" value="EUJ23266.1"/>
    <property type="molecule type" value="Genomic_DNA"/>
</dbReference>
<dbReference type="Gene3D" id="2.60.40.3350">
    <property type="match status" value="1"/>
</dbReference>
<accession>A0ABP3ATJ9</accession>
<gene>
    <name evidence="2" type="ORF">MFLO_16140</name>
</gene>
<feature type="domain" description="BppU N-terminal" evidence="1">
    <location>
        <begin position="20"/>
        <end position="150"/>
    </location>
</feature>
<reference evidence="2 3" key="1">
    <citation type="journal article" date="2014" name="Int. J. Syst. Evol. Microbiol.">
        <title>Listeria floridensis sp. nov., Listeria aquatica sp. nov., Listeria cornellensis sp. nov., Listeria riparia sp. nov. and Listeria grandensis sp. nov., from agricultural and natural environments.</title>
        <authorList>
            <person name="den Bakker H.C."/>
            <person name="Warchocki S."/>
            <person name="Wright E.M."/>
            <person name="Allred A.F."/>
            <person name="Ahlstrom C."/>
            <person name="Manuel C.S."/>
            <person name="Stasiewicz M.J."/>
            <person name="Burrell A."/>
            <person name="Roof S."/>
            <person name="Strawn L."/>
            <person name="Fortes E.D."/>
            <person name="Nightingale K.K."/>
            <person name="Kephart D."/>
            <person name="Wiedmann M."/>
        </authorList>
    </citation>
    <scope>NUCLEOTIDE SEQUENCE [LARGE SCALE GENOMIC DNA]</scope>
    <source>
        <strain evidence="2 3">FSL S10-1187</strain>
    </source>
</reference>
<keyword evidence="3" id="KW-1185">Reference proteome</keyword>
<protein>
    <recommendedName>
        <fullName evidence="1">BppU N-terminal domain-containing protein</fullName>
    </recommendedName>
</protein>
<evidence type="ECO:0000313" key="2">
    <source>
        <dbReference type="EMBL" id="EUJ23266.1"/>
    </source>
</evidence>
<evidence type="ECO:0000259" key="1">
    <source>
        <dbReference type="Pfam" id="PF10651"/>
    </source>
</evidence>
<evidence type="ECO:0000313" key="3">
    <source>
        <dbReference type="Proteomes" id="UP000019249"/>
    </source>
</evidence>
<sequence length="542" mass="58359">MELVRPIPYRLDLNTAVRANPRIVGTVGDKDSLTLEVTLTVNSVPFDLTGWSVYFKALLPDDEHFVLDDSTIIDSDPTTGKFSYTFVQEAFSFPGTVYNAKFMLTKGSTPDQITHSFDFNYQVKADPIQGKLEASSFVSDYERFKEEIKEMMQDSLTNSAKALEDSQNAVELSAKAETELAKLRDEIAKSGYVSKTGDSMTGTLNLDGQNALTIRYGSIKHYVGTGLANDTQITFSIGHQSTGHLPEDTLTYVIGGGAVGDSRFSITGYANGYLLGYAPADYVWGRSVVSGGNPVTAKTITPSTSLAIQRDGQLTKFVGNVQIDGAFQFDVSNTSAAPIFDASKVSDTQSWARGFGIRAGNRLAEFGISGKGKVANVLYFGFGASPWVKANSLYIEWETKKAFLFGNELATKEQALSDAKNYLDQSLTVQTVTLTPKNGFVASRALTARYVKMNNRYLVMLGGIVGKGTGTGTGICATVPTILQPDTDWNKLYSAAQQSTSASNQANIYLGGSGDINIVAVGAVDVNTGLDGISYFTKEVTS</sequence>
<name>A0ABP3ATJ9_9LIST</name>
<dbReference type="Pfam" id="PF10651">
    <property type="entry name" value="BppU_N"/>
    <property type="match status" value="1"/>
</dbReference>
<proteinExistence type="predicted"/>
<dbReference type="InterPro" id="IPR018913">
    <property type="entry name" value="BppU_N"/>
</dbReference>
<dbReference type="Proteomes" id="UP000019249">
    <property type="component" value="Unassembled WGS sequence"/>
</dbReference>
<organism evidence="2 3">
    <name type="scientific">Listeria floridensis FSL S10-1187</name>
    <dbReference type="NCBI Taxonomy" id="1265817"/>
    <lineage>
        <taxon>Bacteria</taxon>
        <taxon>Bacillati</taxon>
        <taxon>Bacillota</taxon>
        <taxon>Bacilli</taxon>
        <taxon>Bacillales</taxon>
        <taxon>Listeriaceae</taxon>
        <taxon>Listeria</taxon>
    </lineage>
</organism>